<accession>A0ABQ3MAJ5</accession>
<dbReference type="SUPFAM" id="SSF51556">
    <property type="entry name" value="Metallo-dependent hydrolases"/>
    <property type="match status" value="1"/>
</dbReference>
<dbReference type="PANTHER" id="PTHR22642:SF2">
    <property type="entry name" value="PROTEIN LONG AFTER FAR-RED 3"/>
    <property type="match status" value="1"/>
</dbReference>
<dbReference type="PANTHER" id="PTHR22642">
    <property type="entry name" value="IMIDAZOLONEPROPIONASE"/>
    <property type="match status" value="1"/>
</dbReference>
<evidence type="ECO:0000313" key="3">
    <source>
        <dbReference type="Proteomes" id="UP000635387"/>
    </source>
</evidence>
<dbReference type="InterPro" id="IPR013108">
    <property type="entry name" value="Amidohydro_3"/>
</dbReference>
<proteinExistence type="predicted"/>
<feature type="domain" description="Amidohydrolase 3" evidence="1">
    <location>
        <begin position="67"/>
        <end position="506"/>
    </location>
</feature>
<dbReference type="Proteomes" id="UP000635387">
    <property type="component" value="Unassembled WGS sequence"/>
</dbReference>
<evidence type="ECO:0000313" key="2">
    <source>
        <dbReference type="EMBL" id="GHH35421.1"/>
    </source>
</evidence>
<protein>
    <submittedName>
        <fullName evidence="2">Amidohydrolase</fullName>
    </submittedName>
</protein>
<reference evidence="3" key="1">
    <citation type="journal article" date="2019" name="Int. J. Syst. Evol. Microbiol.">
        <title>The Global Catalogue of Microorganisms (GCM) 10K type strain sequencing project: providing services to taxonomists for standard genome sequencing and annotation.</title>
        <authorList>
            <consortium name="The Broad Institute Genomics Platform"/>
            <consortium name="The Broad Institute Genome Sequencing Center for Infectious Disease"/>
            <person name="Wu L."/>
            <person name="Ma J."/>
        </authorList>
    </citation>
    <scope>NUCLEOTIDE SEQUENCE [LARGE SCALE GENOMIC DNA]</scope>
    <source>
        <strain evidence="3">CGMCC 4.7683</strain>
    </source>
</reference>
<dbReference type="Gene3D" id="3.20.20.140">
    <property type="entry name" value="Metal-dependent hydrolases"/>
    <property type="match status" value="1"/>
</dbReference>
<organism evidence="2 3">
    <name type="scientific">Amycolatopsis oliviviridis</name>
    <dbReference type="NCBI Taxonomy" id="1471590"/>
    <lineage>
        <taxon>Bacteria</taxon>
        <taxon>Bacillati</taxon>
        <taxon>Actinomycetota</taxon>
        <taxon>Actinomycetes</taxon>
        <taxon>Pseudonocardiales</taxon>
        <taxon>Pseudonocardiaceae</taxon>
        <taxon>Amycolatopsis</taxon>
    </lineage>
</organism>
<evidence type="ECO:0000259" key="1">
    <source>
        <dbReference type="Pfam" id="PF07969"/>
    </source>
</evidence>
<keyword evidence="3" id="KW-1185">Reference proteome</keyword>
<dbReference type="Gene3D" id="2.30.40.10">
    <property type="entry name" value="Urease, subunit C, domain 1"/>
    <property type="match status" value="1"/>
</dbReference>
<dbReference type="SUPFAM" id="SSF51338">
    <property type="entry name" value="Composite domain of metallo-dependent hydrolases"/>
    <property type="match status" value="1"/>
</dbReference>
<dbReference type="Gene3D" id="3.10.310.70">
    <property type="match status" value="1"/>
</dbReference>
<dbReference type="InterPro" id="IPR011059">
    <property type="entry name" value="Metal-dep_hydrolase_composite"/>
</dbReference>
<dbReference type="InterPro" id="IPR032466">
    <property type="entry name" value="Metal_Hydrolase"/>
</dbReference>
<name>A0ABQ3MAJ5_9PSEU</name>
<dbReference type="EMBL" id="BNAY01000012">
    <property type="protein sequence ID" value="GHH35421.1"/>
    <property type="molecule type" value="Genomic_DNA"/>
</dbReference>
<comment type="caution">
    <text evidence="2">The sequence shown here is derived from an EMBL/GenBank/DDBJ whole genome shotgun (WGS) entry which is preliminary data.</text>
</comment>
<gene>
    <name evidence="2" type="ORF">GCM10017790_76800</name>
</gene>
<sequence length="508" mass="53899">MRSLRAQGPHSEDETQTGWQGEGVDDLLVRRVRVGLAGSLSDVLIREGRIAAIAGPGQAGEASESLDGHGGTLLPGLVDAHVHTAQWSAARRRIPLGEATSAAHTVELVLAHLLAHPVPPGDLVLGAGFRDGLWPDVPHKDLLQKALPGHPVALFSADLHTLWLSPAALKLIGREHPTGVLLENDCMSATAELPVAPDDVIDGWVADALAAAAARGVTRIVDYEYTDTVTDWRRRLARKPLPVRVSCVIAKYLLDTAVERGHRTGDVLEDTGGLLTVGPFKLFVDGSLNTRTAYCVGHYAGTDSHGLLELPPEELEPLMRKASENGLSPAVHAIGDHANKIALDAFGGVGCAGRIEHAQLLRAEDVARFAELGVVASVQPAHQPDDRDVADRHWHGWTNRAFPYGALHRAGVTLEFGSDAPVAPLDPWDAIASAISRTDDHRPPWHPEQAMPLEAALSASSGGRTGVAVGDVADLVVTAVDPSRLSPGELRDIPVTATVMNGRVTYTA</sequence>
<dbReference type="Pfam" id="PF07969">
    <property type="entry name" value="Amidohydro_3"/>
    <property type="match status" value="1"/>
</dbReference>